<evidence type="ECO:0000313" key="3">
    <source>
        <dbReference type="Proteomes" id="UP000034350"/>
    </source>
</evidence>
<feature type="region of interest" description="Disordered" evidence="1">
    <location>
        <begin position="141"/>
        <end position="166"/>
    </location>
</feature>
<evidence type="ECO:0000313" key="2">
    <source>
        <dbReference type="EMBL" id="KKO75832.1"/>
    </source>
</evidence>
<accession>A0A0F9YTH8</accession>
<dbReference type="RefSeq" id="XP_024331574.1">
    <property type="nucleotide sequence ID" value="XM_024473764.1"/>
</dbReference>
<name>A0A0F9YTH8_9MICR</name>
<comment type="caution">
    <text evidence="2">The sequence shown here is derived from an EMBL/GenBank/DDBJ whole genome shotgun (WGS) entry which is preliminary data.</text>
</comment>
<organism evidence="2 3">
    <name type="scientific">Vairimorpha ceranae</name>
    <dbReference type="NCBI Taxonomy" id="40302"/>
    <lineage>
        <taxon>Eukaryota</taxon>
        <taxon>Fungi</taxon>
        <taxon>Fungi incertae sedis</taxon>
        <taxon>Microsporidia</taxon>
        <taxon>Nosematidae</taxon>
        <taxon>Vairimorpha</taxon>
    </lineage>
</organism>
<evidence type="ECO:0000256" key="1">
    <source>
        <dbReference type="SAM" id="MobiDB-lite"/>
    </source>
</evidence>
<dbReference type="VEuPathDB" id="MicrosporidiaDB:AAJ76_1100056636"/>
<dbReference type="Proteomes" id="UP000034350">
    <property type="component" value="Unassembled WGS sequence"/>
</dbReference>
<sequence length="275" mass="31856">MSEIFFLKVITESNKRFIIKADPESTINSLIDLIKRYFAHYYSLKYFIKYIYTPDKFAILDNMPIKYFFNTGDICYIKGNEQDGKLGFLEGLVTKINYDQIQNINKSVAVMKEGPTILSSQKTVKPLNAKNFCGENERLTNETNVLENKQENKIDSPNKKKNKKDARNYNIKNGINPNLIINDTNKHKIYSKGEFATKKISNVIESPLSKPIEVSNDTDNKINLTEENKQDLDLKEKNTLFILENINDKPKEKPVIEIKGIKQVKKKKKINYDEL</sequence>
<protein>
    <submittedName>
        <fullName evidence="2">Uncharacterized protein</fullName>
    </submittedName>
</protein>
<reference evidence="2 3" key="1">
    <citation type="journal article" date="2015" name="Environ. Microbiol.">
        <title>Genome analyses suggest the presence of polyploidy and recent human-driven expansions in eight global populations of the honeybee pathogen Nosema ceranae.</title>
        <authorList>
            <person name="Pelin A."/>
            <person name="Selman M."/>
            <person name="Aris-Brosou S."/>
            <person name="Farinelli L."/>
            <person name="Corradi N."/>
        </authorList>
    </citation>
    <scope>NUCLEOTIDE SEQUENCE [LARGE SCALE GENOMIC DNA]</scope>
    <source>
        <strain evidence="2 3">PA08 1199</strain>
    </source>
</reference>
<gene>
    <name evidence="2" type="ORF">AAJ76_1100056636</name>
</gene>
<dbReference type="AlphaFoldDB" id="A0A0F9YTH8"/>
<feature type="compositionally biased region" description="Basic and acidic residues" evidence="1">
    <location>
        <begin position="148"/>
        <end position="158"/>
    </location>
</feature>
<keyword evidence="3" id="KW-1185">Reference proteome</keyword>
<dbReference type="VEuPathDB" id="MicrosporidiaDB:NCER_101056"/>
<dbReference type="VEuPathDB" id="MicrosporidiaDB:G9O61_00g014520"/>
<dbReference type="EMBL" id="JPQZ01000011">
    <property type="protein sequence ID" value="KKO75832.1"/>
    <property type="molecule type" value="Genomic_DNA"/>
</dbReference>
<dbReference type="GeneID" id="36318661"/>
<proteinExistence type="predicted"/>